<reference evidence="1" key="1">
    <citation type="submission" date="2014-11" db="EMBL/GenBank/DDBJ databases">
        <authorList>
            <person name="Amaro Gonzalez C."/>
        </authorList>
    </citation>
    <scope>NUCLEOTIDE SEQUENCE</scope>
</reference>
<dbReference type="EMBL" id="GBXM01066597">
    <property type="protein sequence ID" value="JAH41980.1"/>
    <property type="molecule type" value="Transcribed_RNA"/>
</dbReference>
<organism evidence="1">
    <name type="scientific">Anguilla anguilla</name>
    <name type="common">European freshwater eel</name>
    <name type="synonym">Muraena anguilla</name>
    <dbReference type="NCBI Taxonomy" id="7936"/>
    <lineage>
        <taxon>Eukaryota</taxon>
        <taxon>Metazoa</taxon>
        <taxon>Chordata</taxon>
        <taxon>Craniata</taxon>
        <taxon>Vertebrata</taxon>
        <taxon>Euteleostomi</taxon>
        <taxon>Actinopterygii</taxon>
        <taxon>Neopterygii</taxon>
        <taxon>Teleostei</taxon>
        <taxon>Anguilliformes</taxon>
        <taxon>Anguillidae</taxon>
        <taxon>Anguilla</taxon>
    </lineage>
</organism>
<protein>
    <submittedName>
        <fullName evidence="1">Uncharacterized protein</fullName>
    </submittedName>
</protein>
<proteinExistence type="predicted"/>
<sequence>MQYLIQDFMTCYFFLNSCGFKSF</sequence>
<accession>A0A0E9SMU2</accession>
<reference evidence="1" key="2">
    <citation type="journal article" date="2015" name="Fish Shellfish Immunol.">
        <title>Early steps in the European eel (Anguilla anguilla)-Vibrio vulnificus interaction in the gills: Role of the RtxA13 toxin.</title>
        <authorList>
            <person name="Callol A."/>
            <person name="Pajuelo D."/>
            <person name="Ebbesson L."/>
            <person name="Teles M."/>
            <person name="MacKenzie S."/>
            <person name="Amaro C."/>
        </authorList>
    </citation>
    <scope>NUCLEOTIDE SEQUENCE</scope>
</reference>
<dbReference type="AlphaFoldDB" id="A0A0E9SMU2"/>
<name>A0A0E9SMU2_ANGAN</name>
<evidence type="ECO:0000313" key="1">
    <source>
        <dbReference type="EMBL" id="JAH41980.1"/>
    </source>
</evidence>